<keyword evidence="14 18" id="KW-1015">Disulfide bond</keyword>
<evidence type="ECO:0000256" key="14">
    <source>
        <dbReference type="ARBA" id="ARBA00023157"/>
    </source>
</evidence>
<evidence type="ECO:0000256" key="13">
    <source>
        <dbReference type="ARBA" id="ARBA00023145"/>
    </source>
</evidence>
<dbReference type="InterPro" id="IPR036365">
    <property type="entry name" value="PGBD-like_sf"/>
</dbReference>
<keyword evidence="5" id="KW-0645">Protease</keyword>
<evidence type="ECO:0000256" key="15">
    <source>
        <dbReference type="PIRSR" id="PIRSR001191-1"/>
    </source>
</evidence>
<dbReference type="InterPro" id="IPR000585">
    <property type="entry name" value="Hemopexin-like_dom"/>
</dbReference>
<keyword evidence="8" id="KW-0677">Repeat</keyword>
<evidence type="ECO:0000256" key="9">
    <source>
        <dbReference type="ARBA" id="ARBA00022801"/>
    </source>
</evidence>
<feature type="binding site" evidence="17">
    <location>
        <position position="340"/>
    </location>
    <ligand>
        <name>Ca(2+)</name>
        <dbReference type="ChEBI" id="CHEBI:29108"/>
        <label>4</label>
    </ligand>
</feature>
<dbReference type="InterPro" id="IPR001818">
    <property type="entry name" value="Pept_M10_metallopeptidase"/>
</dbReference>
<dbReference type="PROSITE" id="PS00024">
    <property type="entry name" value="HEMOPEXIN"/>
    <property type="match status" value="2"/>
</dbReference>
<keyword evidence="4" id="KW-0272">Extracellular matrix</keyword>
<dbReference type="PROSITE" id="PS00546">
    <property type="entry name" value="CYSTEINE_SWITCH"/>
    <property type="match status" value="1"/>
</dbReference>
<dbReference type="InterPro" id="IPR006026">
    <property type="entry name" value="Peptidase_Metallo"/>
</dbReference>
<evidence type="ECO:0000256" key="6">
    <source>
        <dbReference type="ARBA" id="ARBA00022723"/>
    </source>
</evidence>
<feature type="binding site" evidence="17">
    <location>
        <position position="242"/>
    </location>
    <ligand>
        <name>Zn(2+)</name>
        <dbReference type="ChEBI" id="CHEBI:29105"/>
        <label>2</label>
        <note>catalytic</note>
    </ligand>
</feature>
<feature type="binding site" evidence="17">
    <location>
        <position position="198"/>
    </location>
    <ligand>
        <name>Ca(2+)</name>
        <dbReference type="ChEBI" id="CHEBI:29108"/>
        <label>2</label>
    </ligand>
</feature>
<feature type="disulfide bond" evidence="18">
    <location>
        <begin position="289"/>
        <end position="476"/>
    </location>
</feature>
<reference evidence="24 25" key="1">
    <citation type="journal article" date="2018" name="Nat. Ecol. Evol.">
        <title>Shark genomes provide insights into elasmobranch evolution and the origin of vertebrates.</title>
        <authorList>
            <person name="Hara Y"/>
            <person name="Yamaguchi K"/>
            <person name="Onimaru K"/>
            <person name="Kadota M"/>
            <person name="Koyanagi M"/>
            <person name="Keeley SD"/>
            <person name="Tatsumi K"/>
            <person name="Tanaka K"/>
            <person name="Motone F"/>
            <person name="Kageyama Y"/>
            <person name="Nozu R"/>
            <person name="Adachi N"/>
            <person name="Nishimura O"/>
            <person name="Nakagawa R"/>
            <person name="Tanegashima C"/>
            <person name="Kiyatake I"/>
            <person name="Matsumoto R"/>
            <person name="Murakumo K"/>
            <person name="Nishida K"/>
            <person name="Terakita A"/>
            <person name="Kuratani S"/>
            <person name="Sato K"/>
            <person name="Hyodo S Kuraku.S."/>
        </authorList>
    </citation>
    <scope>NUCLEOTIDE SEQUENCE [LARGE SCALE GENOMIC DNA]</scope>
</reference>
<dbReference type="PANTHER" id="PTHR10201:SF291">
    <property type="entry name" value="MATRIX METALLOPROTEINASE 1, ISOFORM C-RELATED"/>
    <property type="match status" value="1"/>
</dbReference>
<evidence type="ECO:0000256" key="7">
    <source>
        <dbReference type="ARBA" id="ARBA00022729"/>
    </source>
</evidence>
<comment type="similarity">
    <text evidence="2">Belongs to the peptidase M10A family.</text>
</comment>
<feature type="modified residue" description="Phosphotyrosine; by PKDCC" evidence="19">
    <location>
        <position position="371"/>
    </location>
</feature>
<dbReference type="GO" id="GO:0030574">
    <property type="term" value="P:collagen catabolic process"/>
    <property type="evidence" value="ECO:0007669"/>
    <property type="project" value="TreeGrafter"/>
</dbReference>
<dbReference type="GO" id="GO:0031012">
    <property type="term" value="C:extracellular matrix"/>
    <property type="evidence" value="ECO:0007669"/>
    <property type="project" value="InterPro"/>
</dbReference>
<evidence type="ECO:0000313" key="25">
    <source>
        <dbReference type="Proteomes" id="UP000288216"/>
    </source>
</evidence>
<feature type="binding site" evidence="17">
    <location>
        <position position="204"/>
    </location>
    <ligand>
        <name>Ca(2+)</name>
        <dbReference type="ChEBI" id="CHEBI:29108"/>
        <label>3</label>
    </ligand>
</feature>
<name>A0A401PIB3_SCYTO</name>
<feature type="binding site" evidence="16">
    <location>
        <position position="224"/>
    </location>
    <ligand>
        <name>Zn(2+)</name>
        <dbReference type="ChEBI" id="CHEBI:29105"/>
        <label>2</label>
        <note>catalytic</note>
    </ligand>
</feature>
<feature type="binding site" evidence="17">
    <location>
        <position position="164"/>
    </location>
    <ligand>
        <name>Ca(2+)</name>
        <dbReference type="ChEBI" id="CHEBI:29108"/>
        <label>2</label>
    </ligand>
</feature>
<feature type="binding site" evidence="16">
    <location>
        <position position="228"/>
    </location>
    <ligand>
        <name>Zn(2+)</name>
        <dbReference type="ChEBI" id="CHEBI:29105"/>
        <label>2</label>
        <note>catalytic</note>
    </ligand>
</feature>
<evidence type="ECO:0000256" key="12">
    <source>
        <dbReference type="ARBA" id="ARBA00023049"/>
    </source>
</evidence>
<dbReference type="OrthoDB" id="406838at2759"/>
<evidence type="ECO:0000256" key="10">
    <source>
        <dbReference type="ARBA" id="ARBA00022833"/>
    </source>
</evidence>
<evidence type="ECO:0000256" key="21">
    <source>
        <dbReference type="PROSITE-ProRule" id="PRU01011"/>
    </source>
</evidence>
<feature type="binding site" evidence="17">
    <location>
        <position position="130"/>
    </location>
    <ligand>
        <name>Ca(2+)</name>
        <dbReference type="ChEBI" id="CHEBI:29108"/>
        <label>1</label>
    </ligand>
</feature>
<evidence type="ECO:0000256" key="18">
    <source>
        <dbReference type="PIRSR" id="PIRSR621190-3"/>
    </source>
</evidence>
<feature type="repeat" description="Hemopexin" evidence="21">
    <location>
        <begin position="384"/>
        <end position="432"/>
    </location>
</feature>
<evidence type="ECO:0000256" key="2">
    <source>
        <dbReference type="ARBA" id="ARBA00010370"/>
    </source>
</evidence>
<dbReference type="STRING" id="75743.A0A401PIB3"/>
<dbReference type="PIRSF" id="PIRSF001191">
    <property type="entry name" value="Peptidase_M10A_matrix"/>
    <property type="match status" value="1"/>
</dbReference>
<dbReference type="Gene3D" id="3.40.390.10">
    <property type="entry name" value="Collagenase (Catalytic Domain)"/>
    <property type="match status" value="1"/>
</dbReference>
<keyword evidence="3" id="KW-0964">Secreted</keyword>
<keyword evidence="10 16" id="KW-0862">Zinc</keyword>
<dbReference type="PROSITE" id="PS51642">
    <property type="entry name" value="HEMOPEXIN_2"/>
    <property type="match status" value="4"/>
</dbReference>
<dbReference type="InterPro" id="IPR002477">
    <property type="entry name" value="Peptidoglycan-bd-like"/>
</dbReference>
<feature type="binding site" evidence="17">
    <location>
        <position position="186"/>
    </location>
    <ligand>
        <name>Ca(2+)</name>
        <dbReference type="ChEBI" id="CHEBI:29108"/>
        <label>3</label>
    </ligand>
</feature>
<evidence type="ECO:0000256" key="5">
    <source>
        <dbReference type="ARBA" id="ARBA00022670"/>
    </source>
</evidence>
<dbReference type="PRINTS" id="PR00138">
    <property type="entry name" value="MATRIXIN"/>
</dbReference>
<dbReference type="Gene3D" id="2.110.10.10">
    <property type="entry name" value="Hemopexin-like domain"/>
    <property type="match status" value="1"/>
</dbReference>
<dbReference type="FunFam" id="2.110.10.10:FF:000002">
    <property type="entry name" value="Matrix metallopeptidase 3"/>
    <property type="match status" value="1"/>
</dbReference>
<dbReference type="InterPro" id="IPR036375">
    <property type="entry name" value="Hemopexin-like_dom_sf"/>
</dbReference>
<dbReference type="GO" id="GO:0008270">
    <property type="term" value="F:zinc ion binding"/>
    <property type="evidence" value="ECO:0007669"/>
    <property type="project" value="InterPro"/>
</dbReference>
<evidence type="ECO:0000313" key="24">
    <source>
        <dbReference type="EMBL" id="GCB72867.1"/>
    </source>
</evidence>
<keyword evidence="12" id="KW-0482">Metalloprotease</keyword>
<feature type="binding site" evidence="17">
    <location>
        <position position="437"/>
    </location>
    <ligand>
        <name>Ca(2+)</name>
        <dbReference type="ChEBI" id="CHEBI:29108"/>
        <label>4</label>
    </ligand>
</feature>
<dbReference type="CDD" id="cd00094">
    <property type="entry name" value="HX"/>
    <property type="match status" value="1"/>
</dbReference>
<comment type="caution">
    <text evidence="24">The sequence shown here is derived from an EMBL/GenBank/DDBJ whole genome shotgun (WGS) entry which is preliminary data.</text>
</comment>
<dbReference type="GO" id="GO:0004222">
    <property type="term" value="F:metalloendopeptidase activity"/>
    <property type="evidence" value="ECO:0007669"/>
    <property type="project" value="InterPro"/>
</dbReference>
<evidence type="ECO:0000256" key="8">
    <source>
        <dbReference type="ARBA" id="ARBA00022737"/>
    </source>
</evidence>
<keyword evidence="6 16" id="KW-0479">Metal-binding</keyword>
<feature type="binding site" evidence="17">
    <location>
        <position position="189"/>
    </location>
    <ligand>
        <name>Zn(2+)</name>
        <dbReference type="ChEBI" id="CHEBI:29105"/>
        <label>1</label>
    </ligand>
</feature>
<feature type="binding site" evidence="17">
    <location>
        <position position="296"/>
    </location>
    <ligand>
        <name>Ca(2+)</name>
        <dbReference type="ChEBI" id="CHEBI:29108"/>
        <label>4</label>
    </ligand>
</feature>
<dbReference type="SUPFAM" id="SSF50923">
    <property type="entry name" value="Hemopexin-like domain"/>
    <property type="match status" value="1"/>
</dbReference>
<comment type="subcellular location">
    <subcellularLocation>
        <location evidence="1">Secreted</location>
        <location evidence="1">Extracellular space</location>
        <location evidence="1">Extracellular matrix</location>
    </subcellularLocation>
</comment>
<keyword evidence="11 17" id="KW-0106">Calcium</keyword>
<dbReference type="SUPFAM" id="SSF47090">
    <property type="entry name" value="PGBD-like"/>
    <property type="match status" value="1"/>
</dbReference>
<evidence type="ECO:0000256" key="11">
    <source>
        <dbReference type="ARBA" id="ARBA00022837"/>
    </source>
</evidence>
<evidence type="ECO:0000259" key="23">
    <source>
        <dbReference type="SMART" id="SM00235"/>
    </source>
</evidence>
<dbReference type="InterPro" id="IPR033739">
    <property type="entry name" value="M10A_MMP"/>
</dbReference>
<evidence type="ECO:0000256" key="19">
    <source>
        <dbReference type="PIRSR" id="PIRSR621190-4"/>
    </source>
</evidence>
<evidence type="ECO:0000256" key="22">
    <source>
        <dbReference type="SAM" id="SignalP"/>
    </source>
</evidence>
<protein>
    <recommendedName>
        <fullName evidence="23">Peptidase metallopeptidase domain-containing protein</fullName>
    </recommendedName>
</protein>
<feature type="binding site" evidence="17">
    <location>
        <position position="200"/>
    </location>
    <ligand>
        <name>Ca(2+)</name>
        <dbReference type="ChEBI" id="CHEBI:29108"/>
        <label>2</label>
    </ligand>
</feature>
<dbReference type="GO" id="GO:0006508">
    <property type="term" value="P:proteolysis"/>
    <property type="evidence" value="ECO:0007669"/>
    <property type="project" value="UniProtKB-KW"/>
</dbReference>
<dbReference type="EMBL" id="BFAA01002204">
    <property type="protein sequence ID" value="GCB72867.1"/>
    <property type="molecule type" value="Genomic_DNA"/>
</dbReference>
<evidence type="ECO:0000256" key="17">
    <source>
        <dbReference type="PIRSR" id="PIRSR621190-2"/>
    </source>
</evidence>
<dbReference type="CDD" id="cd04278">
    <property type="entry name" value="ZnMc_MMP"/>
    <property type="match status" value="1"/>
</dbReference>
<feature type="binding site" description="in inhibited form" evidence="17">
    <location>
        <position position="98"/>
    </location>
    <ligand>
        <name>Zn(2+)</name>
        <dbReference type="ChEBI" id="CHEBI:29105"/>
        <label>2</label>
        <note>catalytic</note>
    </ligand>
</feature>
<keyword evidence="13" id="KW-0865">Zymogen</keyword>
<feature type="binding site" evidence="17">
    <location>
        <position position="390"/>
    </location>
    <ligand>
        <name>Ca(2+)</name>
        <dbReference type="ChEBI" id="CHEBI:29108"/>
        <label>5</label>
    </ligand>
</feature>
<feature type="binding site" evidence="17">
    <location>
        <position position="174"/>
    </location>
    <ligand>
        <name>Zn(2+)</name>
        <dbReference type="ChEBI" id="CHEBI:29105"/>
        <label>1</label>
    </ligand>
</feature>
<keyword evidence="7 22" id="KW-0732">Signal</keyword>
<dbReference type="Pfam" id="PF00413">
    <property type="entry name" value="Peptidase_M10"/>
    <property type="match status" value="1"/>
</dbReference>
<dbReference type="InterPro" id="IPR024079">
    <property type="entry name" value="MetalloPept_cat_dom_sf"/>
</dbReference>
<keyword evidence="9" id="KW-0378">Hydrolase</keyword>
<evidence type="ECO:0000256" key="20">
    <source>
        <dbReference type="PIRSR" id="PIRSR621190-5"/>
    </source>
</evidence>
<feature type="binding site" evidence="17">
    <location>
        <position position="181"/>
    </location>
    <ligand>
        <name>Ca(2+)</name>
        <dbReference type="ChEBI" id="CHEBI:29108"/>
        <label>3</label>
    </ligand>
</feature>
<feature type="binding site" evidence="16">
    <location>
        <position position="234"/>
    </location>
    <ligand>
        <name>Zn(2+)</name>
        <dbReference type="ChEBI" id="CHEBI:29105"/>
        <label>2</label>
        <note>catalytic</note>
    </ligand>
</feature>
<feature type="binding site" evidence="17">
    <location>
        <position position="207"/>
    </location>
    <ligand>
        <name>Ca(2+)</name>
        <dbReference type="ChEBI" id="CHEBI:29108"/>
        <label>3</label>
    </ligand>
</feature>
<feature type="domain" description="Peptidase metallopeptidase" evidence="23">
    <location>
        <begin position="111"/>
        <end position="270"/>
    </location>
</feature>
<evidence type="ECO:0000256" key="4">
    <source>
        <dbReference type="ARBA" id="ARBA00022530"/>
    </source>
</evidence>
<feature type="binding site" evidence="17">
    <location>
        <position position="202"/>
    </location>
    <ligand>
        <name>Zn(2+)</name>
        <dbReference type="ChEBI" id="CHEBI:29105"/>
        <label>1</label>
    </ligand>
</feature>
<evidence type="ECO:0000256" key="3">
    <source>
        <dbReference type="ARBA" id="ARBA00022525"/>
    </source>
</evidence>
<dbReference type="InterPro" id="IPR018486">
    <property type="entry name" value="Hemopexin_CS"/>
</dbReference>
<dbReference type="SMART" id="SM00120">
    <property type="entry name" value="HX"/>
    <property type="match status" value="4"/>
</dbReference>
<feature type="binding site" evidence="17">
    <location>
        <position position="176"/>
    </location>
    <ligand>
        <name>Zn(2+)</name>
        <dbReference type="ChEBI" id="CHEBI:29105"/>
        <label>1</label>
    </ligand>
</feature>
<dbReference type="Pfam" id="PF00045">
    <property type="entry name" value="Hemopexin"/>
    <property type="match status" value="4"/>
</dbReference>
<dbReference type="SMART" id="SM00235">
    <property type="entry name" value="ZnMc"/>
    <property type="match status" value="1"/>
</dbReference>
<dbReference type="Proteomes" id="UP000288216">
    <property type="component" value="Unassembled WGS sequence"/>
</dbReference>
<proteinExistence type="inferred from homology"/>
<accession>A0A401PIB3</accession>
<feature type="repeat" description="Hemopexin" evidence="21">
    <location>
        <begin position="336"/>
        <end position="382"/>
    </location>
</feature>
<evidence type="ECO:0000256" key="16">
    <source>
        <dbReference type="PIRSR" id="PIRSR001191-2"/>
    </source>
</evidence>
<feature type="short sequence motif" description="Cysteine switch" evidence="20">
    <location>
        <begin position="96"/>
        <end position="103"/>
    </location>
</feature>
<dbReference type="PANTHER" id="PTHR10201">
    <property type="entry name" value="MATRIX METALLOPROTEINASE"/>
    <property type="match status" value="1"/>
</dbReference>
<feature type="binding site" evidence="17">
    <location>
        <position position="342"/>
    </location>
    <ligand>
        <name>Ca(2+)</name>
        <dbReference type="ChEBI" id="CHEBI:29108"/>
        <label>5</label>
    </ligand>
</feature>
<keyword evidence="25" id="KW-1185">Reference proteome</keyword>
<feature type="repeat" description="Hemopexin" evidence="21">
    <location>
        <begin position="286"/>
        <end position="335"/>
    </location>
</feature>
<dbReference type="InterPro" id="IPR021158">
    <property type="entry name" value="Pept_M10A_Zn_BS"/>
</dbReference>
<dbReference type="AlphaFoldDB" id="A0A401PIB3"/>
<evidence type="ECO:0000256" key="1">
    <source>
        <dbReference type="ARBA" id="ARBA00004498"/>
    </source>
</evidence>
<dbReference type="GO" id="GO:0030198">
    <property type="term" value="P:extracellular matrix organization"/>
    <property type="evidence" value="ECO:0007669"/>
    <property type="project" value="TreeGrafter"/>
</dbReference>
<comment type="cofactor">
    <cofactor evidence="17">
        <name>Zn(2+)</name>
        <dbReference type="ChEBI" id="CHEBI:29105"/>
    </cofactor>
    <text evidence="17">Binds 2 Zn(2+) ions per subunit.</text>
</comment>
<dbReference type="InterPro" id="IPR021190">
    <property type="entry name" value="Pept_M10A"/>
</dbReference>
<feature type="active site" evidence="15">
    <location>
        <position position="225"/>
    </location>
</feature>
<feature type="repeat" description="Hemopexin" evidence="21">
    <location>
        <begin position="433"/>
        <end position="476"/>
    </location>
</feature>
<dbReference type="SUPFAM" id="SSF55486">
    <property type="entry name" value="Metalloproteases ('zincins'), catalytic domain"/>
    <property type="match status" value="1"/>
</dbReference>
<organism evidence="24 25">
    <name type="scientific">Scyliorhinus torazame</name>
    <name type="common">Cloudy catshark</name>
    <name type="synonym">Catulus torazame</name>
    <dbReference type="NCBI Taxonomy" id="75743"/>
    <lineage>
        <taxon>Eukaryota</taxon>
        <taxon>Metazoa</taxon>
        <taxon>Chordata</taxon>
        <taxon>Craniata</taxon>
        <taxon>Vertebrata</taxon>
        <taxon>Chondrichthyes</taxon>
        <taxon>Elasmobranchii</taxon>
        <taxon>Galeomorphii</taxon>
        <taxon>Galeoidea</taxon>
        <taxon>Carcharhiniformes</taxon>
        <taxon>Scyliorhinidae</taxon>
        <taxon>Scyliorhinus</taxon>
    </lineage>
</organism>
<gene>
    <name evidence="24" type="ORF">scyTo_0006505</name>
</gene>
<feature type="chain" id="PRO_5019507458" description="Peptidase metallopeptidase domain-containing protein" evidence="22">
    <location>
        <begin position="21"/>
        <end position="476"/>
    </location>
</feature>
<sequence length="476" mass="54276">MKHLYLSVLMVLFSVTLSSAVPLSEIEKNEEDWQLAQTYLNRFYKLKDSSAGFASKNRNYVSKSSLSNKIKKMQEFFGLEITGNLDSATMGIMEKPRCGVPDVAEYNHFPGTIKWKKDKITYRILNYTPDISSTDVDTAIWRALKIWSDITPLKFTRIFEGEADIMISFGAREHGDNYPFDGANGLLAHAFPPAAGIGGDTHFDEDETWTMGSNGYNLFLVAAHEFGHALGLAHSRDPGALMFPTYTFASVNEFRLSQDDVSGIQALYGASNEIKPNPRPQPPKTPEKCDPYLSFDAVAGLRGEMLFFKDRFFWRRHPQMPEAQLTLINSFWPKIPAKIDAAYENFERDFLVVIQGNKYWAVNGYDVMPGYPKNIRRFGIPSSVRKIDAAVHIRTTSKTLFFAGDQYWSFDETKRAMDEGYPHLITDDWPGIPARVDAAFEQHGYIYFFRGPAQFLYNIREQRVLQIDRINQWVGC</sequence>
<dbReference type="InterPro" id="IPR018487">
    <property type="entry name" value="Hemopexin-like_repeat"/>
</dbReference>
<dbReference type="OMA" id="KFARIHE"/>
<feature type="signal peptide" evidence="22">
    <location>
        <begin position="1"/>
        <end position="20"/>
    </location>
</feature>
<feature type="binding site" evidence="17">
    <location>
        <position position="182"/>
    </location>
    <ligand>
        <name>Ca(2+)</name>
        <dbReference type="ChEBI" id="CHEBI:29108"/>
        <label>3</label>
    </ligand>
</feature>
<dbReference type="FunFam" id="3.40.390.10:FF:000007">
    <property type="entry name" value="Collagenase 3"/>
    <property type="match status" value="1"/>
</dbReference>
<feature type="binding site" evidence="17">
    <location>
        <position position="207"/>
    </location>
    <ligand>
        <name>Ca(2+)</name>
        <dbReference type="ChEBI" id="CHEBI:29108"/>
        <label>1</label>
    </ligand>
</feature>
<dbReference type="Pfam" id="PF01471">
    <property type="entry name" value="PG_binding_1"/>
    <property type="match status" value="1"/>
</dbReference>
<comment type="cofactor">
    <cofactor evidence="17">
        <name>Ca(2+)</name>
        <dbReference type="ChEBI" id="CHEBI:29108"/>
    </cofactor>
    <text evidence="17">Can bind about 5 Ca(2+) ions per subunit.</text>
</comment>